<keyword evidence="2" id="KW-1185">Reference proteome</keyword>
<reference evidence="1 2" key="1">
    <citation type="journal article" date="2024" name="Science">
        <title>Giant polyketide synthase enzymes in the biosynthesis of giant marine polyether toxins.</title>
        <authorList>
            <person name="Fallon T.R."/>
            <person name="Shende V.V."/>
            <person name="Wierzbicki I.H."/>
            <person name="Pendleton A.L."/>
            <person name="Watervoot N.F."/>
            <person name="Auber R.P."/>
            <person name="Gonzalez D.J."/>
            <person name="Wisecaver J.H."/>
            <person name="Moore B.S."/>
        </authorList>
    </citation>
    <scope>NUCLEOTIDE SEQUENCE [LARGE SCALE GENOMIC DNA]</scope>
    <source>
        <strain evidence="1 2">12B1</strain>
    </source>
</reference>
<evidence type="ECO:0000313" key="1">
    <source>
        <dbReference type="EMBL" id="KAL1528962.1"/>
    </source>
</evidence>
<dbReference type="EMBL" id="JBGBPQ010000002">
    <property type="protein sequence ID" value="KAL1528962.1"/>
    <property type="molecule type" value="Genomic_DNA"/>
</dbReference>
<dbReference type="Proteomes" id="UP001515480">
    <property type="component" value="Unassembled WGS sequence"/>
</dbReference>
<accession>A0AB34K6X9</accession>
<evidence type="ECO:0000313" key="2">
    <source>
        <dbReference type="Proteomes" id="UP001515480"/>
    </source>
</evidence>
<protein>
    <submittedName>
        <fullName evidence="1">Uncharacterized protein</fullName>
    </submittedName>
</protein>
<name>A0AB34K6X9_PRYPA</name>
<comment type="caution">
    <text evidence="1">The sequence shown here is derived from an EMBL/GenBank/DDBJ whole genome shotgun (WGS) entry which is preliminary data.</text>
</comment>
<proteinExistence type="predicted"/>
<gene>
    <name evidence="1" type="ORF">AB1Y20_010283</name>
</gene>
<dbReference type="AlphaFoldDB" id="A0AB34K6X9"/>
<organism evidence="1 2">
    <name type="scientific">Prymnesium parvum</name>
    <name type="common">Toxic golden alga</name>
    <dbReference type="NCBI Taxonomy" id="97485"/>
    <lineage>
        <taxon>Eukaryota</taxon>
        <taxon>Haptista</taxon>
        <taxon>Haptophyta</taxon>
        <taxon>Prymnesiophyceae</taxon>
        <taxon>Prymnesiales</taxon>
        <taxon>Prymnesiaceae</taxon>
        <taxon>Prymnesium</taxon>
    </lineage>
</organism>
<sequence length="108" mass="11990">MSDSGNWTLLTIASNTNGVATAAAAGRPTPAYISTNQASTKRRLPIMARGLLVEEHPDKRPKLQSKWPKERKPQLAEVMRDVAVLKRAVHLLSEPVYIFGDDAKDYFN</sequence>